<evidence type="ECO:0000313" key="1">
    <source>
        <dbReference type="EMBL" id="MBD8080930.1"/>
    </source>
</evidence>
<dbReference type="EMBL" id="JACYFS010000001">
    <property type="protein sequence ID" value="MBD8080930.1"/>
    <property type="molecule type" value="Genomic_DNA"/>
</dbReference>
<dbReference type="RefSeq" id="WP_191734760.1">
    <property type="nucleotide sequence ID" value="NZ_JACYFS010000001.1"/>
</dbReference>
<reference evidence="1 2" key="1">
    <citation type="submission" date="2020-09" db="EMBL/GenBank/DDBJ databases">
        <title>Genome seq and assembly of Chryseobacterium sp.</title>
        <authorList>
            <person name="Chhetri G."/>
        </authorList>
    </citation>
    <scope>NUCLEOTIDE SEQUENCE [LARGE SCALE GENOMIC DNA]</scope>
    <source>
        <strain evidence="1 2">GCR10</strain>
    </source>
</reference>
<accession>A0ABR8Z6K8</accession>
<organism evidence="1 2">
    <name type="scientific">Chryseobacterium caseinilyticum</name>
    <dbReference type="NCBI Taxonomy" id="2771428"/>
    <lineage>
        <taxon>Bacteria</taxon>
        <taxon>Pseudomonadati</taxon>
        <taxon>Bacteroidota</taxon>
        <taxon>Flavobacteriia</taxon>
        <taxon>Flavobacteriales</taxon>
        <taxon>Weeksellaceae</taxon>
        <taxon>Chryseobacterium group</taxon>
        <taxon>Chryseobacterium</taxon>
    </lineage>
</organism>
<evidence type="ECO:0008006" key="3">
    <source>
        <dbReference type="Google" id="ProtNLM"/>
    </source>
</evidence>
<sequence length="130" mass="14346">MKNLKLFVIGMILCTAGLLINCTGSETKSLAGTEWKGMANVPDPNEIVLKFNETNCEAYHQNEMIENMKYSQKGGEILFEKVSGGSPCKVGSKGTYTFDIKDNKIHFSAVKDSCDARSGTFKEAYFAKQN</sequence>
<dbReference type="Proteomes" id="UP000637299">
    <property type="component" value="Unassembled WGS sequence"/>
</dbReference>
<evidence type="ECO:0000313" key="2">
    <source>
        <dbReference type="Proteomes" id="UP000637299"/>
    </source>
</evidence>
<keyword evidence="2" id="KW-1185">Reference proteome</keyword>
<proteinExistence type="predicted"/>
<name>A0ABR8Z6K8_9FLAO</name>
<gene>
    <name evidence="1" type="ORF">IC610_00680</name>
</gene>
<comment type="caution">
    <text evidence="1">The sequence shown here is derived from an EMBL/GenBank/DDBJ whole genome shotgun (WGS) entry which is preliminary data.</text>
</comment>
<protein>
    <recommendedName>
        <fullName evidence="3">Lipocalin-like domain-containing protein</fullName>
    </recommendedName>
</protein>